<keyword evidence="1" id="KW-1133">Transmembrane helix</keyword>
<gene>
    <name evidence="3" type="ORF">SAMN05444359_1341</name>
</gene>
<keyword evidence="1" id="KW-0472">Membrane</keyword>
<dbReference type="InParanoid" id="A0A1H9N6R1"/>
<dbReference type="PANTHER" id="PTHR37810">
    <property type="entry name" value="IMMUNITY PROTEIN SDPI"/>
    <property type="match status" value="1"/>
</dbReference>
<feature type="transmembrane region" description="Helical" evidence="1">
    <location>
        <begin position="113"/>
        <end position="131"/>
    </location>
</feature>
<dbReference type="RefSeq" id="WP_090172768.1">
    <property type="nucleotide sequence ID" value="NZ_FOFB01000034.1"/>
</dbReference>
<sequence>MKSNRLILSLIFVFLPFIYLASIYGDLPEQIPIHFDWRGQPDGWGPKYILWLVPTILIPLVMLVNAAITKKIAEGTASPKSASIGFITLAFSSLMICYIIYGAEAGSYNGLGGLSILMGIFFGALGNYLPVLKRNAFVGIRVPPTMSSEVILITSKHLPTYF</sequence>
<feature type="transmembrane region" description="Helical" evidence="1">
    <location>
        <begin position="81"/>
        <end position="101"/>
    </location>
</feature>
<dbReference type="STRING" id="478744.SAMN05444359_1341"/>
<proteinExistence type="predicted"/>
<accession>A0A1H9N6R1</accession>
<evidence type="ECO:0000256" key="1">
    <source>
        <dbReference type="SAM" id="Phobius"/>
    </source>
</evidence>
<evidence type="ECO:0000259" key="2">
    <source>
        <dbReference type="Pfam" id="PF07853"/>
    </source>
</evidence>
<keyword evidence="4" id="KW-1185">Reference proteome</keyword>
<dbReference type="InterPro" id="IPR012867">
    <property type="entry name" value="DUF1648"/>
</dbReference>
<name>A0A1H9N6R1_9BACT</name>
<dbReference type="OrthoDB" id="9808690at2"/>
<organism evidence="3 4">
    <name type="scientific">Neolewinella agarilytica</name>
    <dbReference type="NCBI Taxonomy" id="478744"/>
    <lineage>
        <taxon>Bacteria</taxon>
        <taxon>Pseudomonadati</taxon>
        <taxon>Bacteroidota</taxon>
        <taxon>Saprospiria</taxon>
        <taxon>Saprospirales</taxon>
        <taxon>Lewinellaceae</taxon>
        <taxon>Neolewinella</taxon>
    </lineage>
</organism>
<dbReference type="PANTHER" id="PTHR37810:SF5">
    <property type="entry name" value="IMMUNITY PROTEIN SDPI"/>
    <property type="match status" value="1"/>
</dbReference>
<reference evidence="4" key="1">
    <citation type="submission" date="2016-10" db="EMBL/GenBank/DDBJ databases">
        <authorList>
            <person name="Varghese N."/>
            <person name="Submissions S."/>
        </authorList>
    </citation>
    <scope>NUCLEOTIDE SEQUENCE [LARGE SCALE GENOMIC DNA]</scope>
    <source>
        <strain evidence="4">DSM 24740</strain>
    </source>
</reference>
<dbReference type="Pfam" id="PF07853">
    <property type="entry name" value="DUF1648"/>
    <property type="match status" value="1"/>
</dbReference>
<dbReference type="AlphaFoldDB" id="A0A1H9N6R1"/>
<dbReference type="EMBL" id="FOFB01000034">
    <property type="protein sequence ID" value="SER31113.1"/>
    <property type="molecule type" value="Genomic_DNA"/>
</dbReference>
<feature type="domain" description="DUF1648" evidence="2">
    <location>
        <begin position="11"/>
        <end position="58"/>
    </location>
</feature>
<dbReference type="Proteomes" id="UP000199021">
    <property type="component" value="Unassembled WGS sequence"/>
</dbReference>
<evidence type="ECO:0000313" key="4">
    <source>
        <dbReference type="Proteomes" id="UP000199021"/>
    </source>
</evidence>
<dbReference type="GO" id="GO:0009636">
    <property type="term" value="P:response to toxic substance"/>
    <property type="evidence" value="ECO:0007669"/>
    <property type="project" value="TreeGrafter"/>
</dbReference>
<protein>
    <recommendedName>
        <fullName evidence="2">DUF1648 domain-containing protein</fullName>
    </recommendedName>
</protein>
<feature type="transmembrane region" description="Helical" evidence="1">
    <location>
        <begin position="49"/>
        <end position="69"/>
    </location>
</feature>
<evidence type="ECO:0000313" key="3">
    <source>
        <dbReference type="EMBL" id="SER31113.1"/>
    </source>
</evidence>
<keyword evidence="1" id="KW-0812">Transmembrane</keyword>
<dbReference type="FunCoup" id="A0A1H9N6R1">
    <property type="interactions" value="2"/>
</dbReference>